<evidence type="ECO:0000313" key="3">
    <source>
        <dbReference type="Proteomes" id="UP001500731"/>
    </source>
</evidence>
<evidence type="ECO:0000313" key="2">
    <source>
        <dbReference type="EMBL" id="GAA4481290.1"/>
    </source>
</evidence>
<sequence>MDEGGQDSGGKEEDQVGRWRADNCEHGYACGTTESRASYGKDHGLTSDEDNDQTTGRSERSPSSKVFPS</sequence>
<gene>
    <name evidence="2" type="ORF">GCM10023171_09520</name>
</gene>
<proteinExistence type="predicted"/>
<name>A0ABP8P3D8_9MICO</name>
<dbReference type="EMBL" id="BAABGP010000007">
    <property type="protein sequence ID" value="GAA4481290.1"/>
    <property type="molecule type" value="Genomic_DNA"/>
</dbReference>
<feature type="region of interest" description="Disordered" evidence="1">
    <location>
        <begin position="26"/>
        <end position="69"/>
    </location>
</feature>
<comment type="caution">
    <text evidence="2">The sequence shown here is derived from an EMBL/GenBank/DDBJ whole genome shotgun (WGS) entry which is preliminary data.</text>
</comment>
<keyword evidence="3" id="KW-1185">Reference proteome</keyword>
<reference evidence="3" key="1">
    <citation type="journal article" date="2019" name="Int. J. Syst. Evol. Microbiol.">
        <title>The Global Catalogue of Microorganisms (GCM) 10K type strain sequencing project: providing services to taxonomists for standard genome sequencing and annotation.</title>
        <authorList>
            <consortium name="The Broad Institute Genomics Platform"/>
            <consortium name="The Broad Institute Genome Sequencing Center for Infectious Disease"/>
            <person name="Wu L."/>
            <person name="Ma J."/>
        </authorList>
    </citation>
    <scope>NUCLEOTIDE SEQUENCE [LARGE SCALE GENOMIC DNA]</scope>
    <source>
        <strain evidence="3">JCM 17839</strain>
    </source>
</reference>
<organism evidence="2 3">
    <name type="scientific">Microbacterium panaciterrae</name>
    <dbReference type="NCBI Taxonomy" id="985759"/>
    <lineage>
        <taxon>Bacteria</taxon>
        <taxon>Bacillati</taxon>
        <taxon>Actinomycetota</taxon>
        <taxon>Actinomycetes</taxon>
        <taxon>Micrococcales</taxon>
        <taxon>Microbacteriaceae</taxon>
        <taxon>Microbacterium</taxon>
    </lineage>
</organism>
<dbReference type="Proteomes" id="UP001500731">
    <property type="component" value="Unassembled WGS sequence"/>
</dbReference>
<protein>
    <submittedName>
        <fullName evidence="2">Uncharacterized protein</fullName>
    </submittedName>
</protein>
<evidence type="ECO:0000256" key="1">
    <source>
        <dbReference type="SAM" id="MobiDB-lite"/>
    </source>
</evidence>
<accession>A0ABP8P3D8</accession>